<accession>A0AAV7GGJ3</accession>
<gene>
    <name evidence="1" type="ORF">IEQ34_016913</name>
</gene>
<dbReference type="EMBL" id="JAGFBR010000015">
    <property type="protein sequence ID" value="KAH0454989.1"/>
    <property type="molecule type" value="Genomic_DNA"/>
</dbReference>
<evidence type="ECO:0000313" key="2">
    <source>
        <dbReference type="Proteomes" id="UP000775213"/>
    </source>
</evidence>
<reference evidence="1 2" key="1">
    <citation type="journal article" date="2021" name="Hortic Res">
        <title>Chromosome-scale assembly of the Dendrobium chrysotoxum genome enhances the understanding of orchid evolution.</title>
        <authorList>
            <person name="Zhang Y."/>
            <person name="Zhang G.Q."/>
            <person name="Zhang D."/>
            <person name="Liu X.D."/>
            <person name="Xu X.Y."/>
            <person name="Sun W.H."/>
            <person name="Yu X."/>
            <person name="Zhu X."/>
            <person name="Wang Z.W."/>
            <person name="Zhao X."/>
            <person name="Zhong W.Y."/>
            <person name="Chen H."/>
            <person name="Yin W.L."/>
            <person name="Huang T."/>
            <person name="Niu S.C."/>
            <person name="Liu Z.J."/>
        </authorList>
    </citation>
    <scope>NUCLEOTIDE SEQUENCE [LARGE SCALE GENOMIC DNA]</scope>
    <source>
        <strain evidence="1">Lindl</strain>
    </source>
</reference>
<dbReference type="SUPFAM" id="SSF56112">
    <property type="entry name" value="Protein kinase-like (PK-like)"/>
    <property type="match status" value="1"/>
</dbReference>
<comment type="caution">
    <text evidence="1">The sequence shown here is derived from an EMBL/GenBank/DDBJ whole genome shotgun (WGS) entry which is preliminary data.</text>
</comment>
<dbReference type="Proteomes" id="UP000775213">
    <property type="component" value="Unassembled WGS sequence"/>
</dbReference>
<organism evidence="1 2">
    <name type="scientific">Dendrobium chrysotoxum</name>
    <name type="common">Orchid</name>
    <dbReference type="NCBI Taxonomy" id="161865"/>
    <lineage>
        <taxon>Eukaryota</taxon>
        <taxon>Viridiplantae</taxon>
        <taxon>Streptophyta</taxon>
        <taxon>Embryophyta</taxon>
        <taxon>Tracheophyta</taxon>
        <taxon>Spermatophyta</taxon>
        <taxon>Magnoliopsida</taxon>
        <taxon>Liliopsida</taxon>
        <taxon>Asparagales</taxon>
        <taxon>Orchidaceae</taxon>
        <taxon>Epidendroideae</taxon>
        <taxon>Malaxideae</taxon>
        <taxon>Dendrobiinae</taxon>
        <taxon>Dendrobium</taxon>
    </lineage>
</organism>
<evidence type="ECO:0000313" key="1">
    <source>
        <dbReference type="EMBL" id="KAH0454989.1"/>
    </source>
</evidence>
<protein>
    <submittedName>
        <fullName evidence="1">Uncharacterized protein</fullName>
    </submittedName>
</protein>
<dbReference type="Gene3D" id="1.10.510.10">
    <property type="entry name" value="Transferase(Phosphotransferase) domain 1"/>
    <property type="match status" value="1"/>
</dbReference>
<proteinExistence type="predicted"/>
<name>A0AAV7GGJ3_DENCH</name>
<sequence>MSFLCDITLQKFYCKMEDTYGGSVVICYKLPEAFEYGSANFQVFLFPPYDKENPLTEFNDAGSNDSEPSHIVGVNPMVGAFSFGILMSELLMGEEPYADIYYEAIIDTILSHINFFVKRISYCWSTKPSKRPCFTEIANKLCSMTSSHLQQSQASSS</sequence>
<keyword evidence="2" id="KW-1185">Reference proteome</keyword>
<dbReference type="AlphaFoldDB" id="A0AAV7GGJ3"/>
<dbReference type="InterPro" id="IPR011009">
    <property type="entry name" value="Kinase-like_dom_sf"/>
</dbReference>